<dbReference type="GeneID" id="34449163"/>
<gene>
    <name evidence="8" type="ORF">ABOM_005773</name>
</gene>
<dbReference type="GO" id="GO:0016020">
    <property type="term" value="C:membrane"/>
    <property type="evidence" value="ECO:0007669"/>
    <property type="project" value="UniProtKB-SubCell"/>
</dbReference>
<accession>A0A1F8A0L1</accession>
<name>A0A1F8A0L1_9EURO</name>
<feature type="transmembrane region" description="Helical" evidence="6">
    <location>
        <begin position="98"/>
        <end position="121"/>
    </location>
</feature>
<evidence type="ECO:0000256" key="4">
    <source>
        <dbReference type="ARBA" id="ARBA00023136"/>
    </source>
</evidence>
<feature type="transmembrane region" description="Helical" evidence="6">
    <location>
        <begin position="261"/>
        <end position="282"/>
    </location>
</feature>
<protein>
    <recommendedName>
        <fullName evidence="7">Rhodopsin domain-containing protein</fullName>
    </recommendedName>
</protein>
<dbReference type="EMBL" id="LYCR01000047">
    <property type="protein sequence ID" value="OGM44989.1"/>
    <property type="molecule type" value="Genomic_DNA"/>
</dbReference>
<evidence type="ECO:0000313" key="8">
    <source>
        <dbReference type="EMBL" id="OGM44989.1"/>
    </source>
</evidence>
<feature type="transmembrane region" description="Helical" evidence="6">
    <location>
        <begin position="40"/>
        <end position="65"/>
    </location>
</feature>
<comment type="similarity">
    <text evidence="5">Belongs to the SAT4 family.</text>
</comment>
<reference evidence="8 9" key="1">
    <citation type="journal article" date="2016" name="Genome Biol. Evol.">
        <title>Draft genome sequence of an aflatoxigenic Aspergillus species, A. bombycis.</title>
        <authorList>
            <person name="Moore G.G."/>
            <person name="Mack B.M."/>
            <person name="Beltz S.B."/>
            <person name="Gilbert M.K."/>
        </authorList>
    </citation>
    <scope>NUCLEOTIDE SEQUENCE [LARGE SCALE GENOMIC DNA]</scope>
    <source>
        <strain evidence="9">NRRL 26010</strain>
    </source>
</reference>
<dbReference type="AlphaFoldDB" id="A0A1F8A0L1"/>
<evidence type="ECO:0000256" key="6">
    <source>
        <dbReference type="SAM" id="Phobius"/>
    </source>
</evidence>
<dbReference type="PANTHER" id="PTHR33048:SF157">
    <property type="entry name" value="INTEGRAL MEMBRANE PROTEIN"/>
    <property type="match status" value="1"/>
</dbReference>
<evidence type="ECO:0000256" key="5">
    <source>
        <dbReference type="ARBA" id="ARBA00038359"/>
    </source>
</evidence>
<keyword evidence="3 6" id="KW-1133">Transmembrane helix</keyword>
<feature type="domain" description="Rhodopsin" evidence="7">
    <location>
        <begin position="25"/>
        <end position="286"/>
    </location>
</feature>
<feature type="transmembrane region" description="Helical" evidence="6">
    <location>
        <begin position="221"/>
        <end position="241"/>
    </location>
</feature>
<dbReference type="Pfam" id="PF20684">
    <property type="entry name" value="Fung_rhodopsin"/>
    <property type="match status" value="1"/>
</dbReference>
<evidence type="ECO:0000256" key="1">
    <source>
        <dbReference type="ARBA" id="ARBA00004141"/>
    </source>
</evidence>
<dbReference type="Proteomes" id="UP000179179">
    <property type="component" value="Unassembled WGS sequence"/>
</dbReference>
<dbReference type="InterPro" id="IPR052337">
    <property type="entry name" value="SAT4-like"/>
</dbReference>
<organism evidence="8 9">
    <name type="scientific">Aspergillus bombycis</name>
    <dbReference type="NCBI Taxonomy" id="109264"/>
    <lineage>
        <taxon>Eukaryota</taxon>
        <taxon>Fungi</taxon>
        <taxon>Dikarya</taxon>
        <taxon>Ascomycota</taxon>
        <taxon>Pezizomycotina</taxon>
        <taxon>Eurotiomycetes</taxon>
        <taxon>Eurotiomycetidae</taxon>
        <taxon>Eurotiales</taxon>
        <taxon>Aspergillaceae</taxon>
        <taxon>Aspergillus</taxon>
    </lineage>
</organism>
<evidence type="ECO:0000256" key="3">
    <source>
        <dbReference type="ARBA" id="ARBA00022989"/>
    </source>
</evidence>
<feature type="transmembrane region" description="Helical" evidence="6">
    <location>
        <begin position="6"/>
        <end position="28"/>
    </location>
</feature>
<dbReference type="PANTHER" id="PTHR33048">
    <property type="entry name" value="PTH11-LIKE INTEGRAL MEMBRANE PROTEIN (AFU_ORTHOLOGUE AFUA_5G11245)"/>
    <property type="match status" value="1"/>
</dbReference>
<dbReference type="RefSeq" id="XP_022388706.1">
    <property type="nucleotide sequence ID" value="XM_022532902.1"/>
</dbReference>
<keyword evidence="9" id="KW-1185">Reference proteome</keyword>
<evidence type="ECO:0000259" key="7">
    <source>
        <dbReference type="Pfam" id="PF20684"/>
    </source>
</evidence>
<evidence type="ECO:0000313" key="9">
    <source>
        <dbReference type="Proteomes" id="UP000179179"/>
    </source>
</evidence>
<keyword evidence="2 6" id="KW-0812">Transmembrane</keyword>
<dbReference type="OrthoDB" id="5393606at2759"/>
<proteinExistence type="inferred from homology"/>
<sequence>MYATPVAVIVISTVFPVLGITVVALRFYTRIKVGSLSMLWIDDWLTIPALIFELVLATLLIWGGVTKSLGDVLPPPTVPGPNGYLFSTSPRQIRLQQIQYFADIAAILAFGFIKLSILFFYRKLFCGARMSRTVFGIVTWMVIVLILAWTTAFGIGSVFLCGIYPANAWKPVAVVAEKCSAQLPLLEGYAISDFIMDVVIWSMPIPKILTLNMTMQQKMAIMGVFLVGLVATAASATRMVIYIKYVVNAFAQSDGETLITYLLFWTMIECGLGIIVICLPCLRPLYVTFPARSILSSLRRMWSMRSLKKRWLQLSGDIALDDLGSLGNSACPNSNFQRHRSDGTSNTYAVEVRGSVKSYGGPKSGIRVEHELEQY</sequence>
<comment type="subcellular location">
    <subcellularLocation>
        <location evidence="1">Membrane</location>
        <topology evidence="1">Multi-pass membrane protein</topology>
    </subcellularLocation>
</comment>
<evidence type="ECO:0000256" key="2">
    <source>
        <dbReference type="ARBA" id="ARBA00022692"/>
    </source>
</evidence>
<keyword evidence="4 6" id="KW-0472">Membrane</keyword>
<comment type="caution">
    <text evidence="8">The sequence shown here is derived from an EMBL/GenBank/DDBJ whole genome shotgun (WGS) entry which is preliminary data.</text>
</comment>
<feature type="transmembrane region" description="Helical" evidence="6">
    <location>
        <begin position="133"/>
        <end position="166"/>
    </location>
</feature>
<dbReference type="InterPro" id="IPR049326">
    <property type="entry name" value="Rhodopsin_dom_fungi"/>
</dbReference>